<dbReference type="Gene3D" id="3.40.50.10810">
    <property type="entry name" value="Tandem AAA-ATPase domain"/>
    <property type="match status" value="1"/>
</dbReference>
<dbReference type="InterPro" id="IPR001650">
    <property type="entry name" value="Helicase_C-like"/>
</dbReference>
<dbReference type="InterPro" id="IPR049730">
    <property type="entry name" value="SNF2/RAD54-like_C"/>
</dbReference>
<reference evidence="8" key="1">
    <citation type="submission" date="2016-10" db="EMBL/GenBank/DDBJ databases">
        <authorList>
            <person name="Varghese N."/>
            <person name="Submissions S."/>
        </authorList>
    </citation>
    <scope>NUCLEOTIDE SEQUENCE [LARGE SCALE GENOMIC DNA]</scope>
    <source>
        <strain evidence="8">DSM 21620</strain>
    </source>
</reference>
<dbReference type="InterPro" id="IPR027417">
    <property type="entry name" value="P-loop_NTPase"/>
</dbReference>
<dbReference type="InterPro" id="IPR014001">
    <property type="entry name" value="Helicase_ATP-bd"/>
</dbReference>
<proteinExistence type="predicted"/>
<dbReference type="SUPFAM" id="SSF52540">
    <property type="entry name" value="P-loop containing nucleoside triphosphate hydrolases"/>
    <property type="match status" value="2"/>
</dbReference>
<dbReference type="OrthoDB" id="9814088at2"/>
<evidence type="ECO:0000313" key="7">
    <source>
        <dbReference type="EMBL" id="SDD53947.1"/>
    </source>
</evidence>
<dbReference type="PROSITE" id="PS51194">
    <property type="entry name" value="HELICASE_CTER"/>
    <property type="match status" value="1"/>
</dbReference>
<dbReference type="STRING" id="361279.SAMN05421663_11321"/>
<dbReference type="Pfam" id="PF00176">
    <property type="entry name" value="SNF2-rel_dom"/>
    <property type="match status" value="1"/>
</dbReference>
<dbReference type="SMART" id="SM00487">
    <property type="entry name" value="DEXDc"/>
    <property type="match status" value="1"/>
</dbReference>
<evidence type="ECO:0000256" key="1">
    <source>
        <dbReference type="ARBA" id="ARBA00022741"/>
    </source>
</evidence>
<dbReference type="Gene3D" id="3.40.50.300">
    <property type="entry name" value="P-loop containing nucleotide triphosphate hydrolases"/>
    <property type="match status" value="1"/>
</dbReference>
<dbReference type="InterPro" id="IPR057342">
    <property type="entry name" value="DEXDc_RapA"/>
</dbReference>
<evidence type="ECO:0000256" key="2">
    <source>
        <dbReference type="ARBA" id="ARBA00022801"/>
    </source>
</evidence>
<feature type="domain" description="Helicase ATP-binding" evidence="5">
    <location>
        <begin position="70"/>
        <end position="224"/>
    </location>
</feature>
<dbReference type="AlphaFoldDB" id="A0A1G6VLQ4"/>
<dbReference type="PANTHER" id="PTHR10799">
    <property type="entry name" value="SNF2/RAD54 HELICASE FAMILY"/>
    <property type="match status" value="1"/>
</dbReference>
<organism evidence="7 8">
    <name type="scientific">Terribacillus halophilus</name>
    <dbReference type="NCBI Taxonomy" id="361279"/>
    <lineage>
        <taxon>Bacteria</taxon>
        <taxon>Bacillati</taxon>
        <taxon>Bacillota</taxon>
        <taxon>Bacilli</taxon>
        <taxon>Bacillales</taxon>
        <taxon>Bacillaceae</taxon>
        <taxon>Terribacillus</taxon>
    </lineage>
</organism>
<keyword evidence="8" id="KW-1185">Reference proteome</keyword>
<dbReference type="CDD" id="cd18011">
    <property type="entry name" value="DEXDc_RapA"/>
    <property type="match status" value="1"/>
</dbReference>
<evidence type="ECO:0000259" key="5">
    <source>
        <dbReference type="PROSITE" id="PS51192"/>
    </source>
</evidence>
<dbReference type="InterPro" id="IPR000330">
    <property type="entry name" value="SNF2_N"/>
</dbReference>
<dbReference type="PROSITE" id="PS51192">
    <property type="entry name" value="HELICASE_ATP_BIND_1"/>
    <property type="match status" value="1"/>
</dbReference>
<dbReference type="GO" id="GO:0016787">
    <property type="term" value="F:hydrolase activity"/>
    <property type="evidence" value="ECO:0007669"/>
    <property type="project" value="UniProtKB-KW"/>
</dbReference>
<dbReference type="GO" id="GO:0004386">
    <property type="term" value="F:helicase activity"/>
    <property type="evidence" value="ECO:0007669"/>
    <property type="project" value="UniProtKB-KW"/>
</dbReference>
<accession>A0A1G6VLQ4</accession>
<feature type="domain" description="Helicase C-terminal" evidence="6">
    <location>
        <begin position="354"/>
        <end position="534"/>
    </location>
</feature>
<dbReference type="SMART" id="SM00490">
    <property type="entry name" value="HELICc"/>
    <property type="match status" value="1"/>
</dbReference>
<keyword evidence="1" id="KW-0547">Nucleotide-binding</keyword>
<dbReference type="CDD" id="cd18793">
    <property type="entry name" value="SF2_C_SNF"/>
    <property type="match status" value="1"/>
</dbReference>
<protein>
    <submittedName>
        <fullName evidence="7">Helicase conserved C-terminal domain-containing protein</fullName>
    </submittedName>
</protein>
<keyword evidence="2" id="KW-0378">Hydrolase</keyword>
<sequence length="551" mass="63984">MHTEIHDDKQFIDMMDEVLQHEGDTASWEHFQMAYTAAKETNIDTFTGLVAPGYLPHMTFHPHQLQASRRVVEEMNGRAILADEVGLGKTIEAGLVLKELMIRGLVKKVLLLVPASLVNQWVNELNSKFHIPAASQRKQYVWEHYDVIVSSIDLAKRSPHREIILEQDYDFVLIDEAHKLKNSRTKNYAFIQALKKKYCLLLTATPVQNRLSDIYNLVSLLKPGYLGSYKQFKDTYGDNRKDAEEHHYLKELIRKVMVRNRREETGLQWTKRKVETIWIDFTEAERRVYEHMQDSTSAAATFAKITLLRELCSSREAAYLSMKKMVEENPETDHAYLPLMKEIEQLPQHSKALKVVELIKAAPPGEKFIIFTEYRATQFYLQWTLKQHDISSVPFRGGFKAGKKDWMRELFEKHAQVLIATEAGGEGINLQFCSNMINYDLPWNPMRLEQRIGRIHRFGQQKDVQIYNFAVRDTLEAHILELLYKKINLFERVIGNLDHILAELQLSDMEKEIKKIFADSRSDGEVKVKLDNLTAVITETGQQLEREKLHG</sequence>
<name>A0A1G6VLQ4_9BACI</name>
<dbReference type="InterPro" id="IPR038718">
    <property type="entry name" value="SNF2-like_sf"/>
</dbReference>
<gene>
    <name evidence="7" type="ORF">SAMN05421663_11321</name>
</gene>
<dbReference type="EMBL" id="FMZB01000013">
    <property type="protein sequence ID" value="SDD53947.1"/>
    <property type="molecule type" value="Genomic_DNA"/>
</dbReference>
<evidence type="ECO:0000256" key="3">
    <source>
        <dbReference type="ARBA" id="ARBA00022806"/>
    </source>
</evidence>
<dbReference type="RefSeq" id="WP_093728481.1">
    <property type="nucleotide sequence ID" value="NZ_FMZB01000013.1"/>
</dbReference>
<evidence type="ECO:0000313" key="8">
    <source>
        <dbReference type="Proteomes" id="UP000198666"/>
    </source>
</evidence>
<evidence type="ECO:0000259" key="6">
    <source>
        <dbReference type="PROSITE" id="PS51194"/>
    </source>
</evidence>
<evidence type="ECO:0000256" key="4">
    <source>
        <dbReference type="ARBA" id="ARBA00022840"/>
    </source>
</evidence>
<dbReference type="Pfam" id="PF00271">
    <property type="entry name" value="Helicase_C"/>
    <property type="match status" value="1"/>
</dbReference>
<keyword evidence="4" id="KW-0067">ATP-binding</keyword>
<keyword evidence="3 7" id="KW-0347">Helicase</keyword>
<dbReference type="GO" id="GO:0005524">
    <property type="term" value="F:ATP binding"/>
    <property type="evidence" value="ECO:0007669"/>
    <property type="project" value="UniProtKB-KW"/>
</dbReference>
<dbReference type="Proteomes" id="UP000198666">
    <property type="component" value="Unassembled WGS sequence"/>
</dbReference>